<protein>
    <recommendedName>
        <fullName evidence="4">DUF3108 domain-containing protein</fullName>
    </recommendedName>
</protein>
<keyword evidence="1" id="KW-0812">Transmembrane</keyword>
<evidence type="ECO:0000313" key="2">
    <source>
        <dbReference type="EMBL" id="KZL17277.1"/>
    </source>
</evidence>
<dbReference type="AlphaFoldDB" id="A0A165X261"/>
<keyword evidence="1" id="KW-1133">Transmembrane helix</keyword>
<proteinExistence type="predicted"/>
<accession>A0A165X261</accession>
<comment type="caution">
    <text evidence="2">The sequence shown here is derived from an EMBL/GenBank/DDBJ whole genome shotgun (WGS) entry which is preliminary data.</text>
</comment>
<evidence type="ECO:0008006" key="4">
    <source>
        <dbReference type="Google" id="ProtNLM"/>
    </source>
</evidence>
<name>A0A165X261_9HYPH</name>
<reference evidence="2 3" key="1">
    <citation type="journal article" date="2016" name="Front. Microbiol.">
        <title>Comparative Genomic Analysis Reveals a Diverse Repertoire of Genes Involved in Prokaryote-Eukaryote Interactions within the Pseudovibrio Genus.</title>
        <authorList>
            <person name="Romano S."/>
            <person name="Fernandez-Guerra A."/>
            <person name="Reen F.J."/>
            <person name="Glockner F.O."/>
            <person name="Crowley S.P."/>
            <person name="O'Sullivan O."/>
            <person name="Cotter P.D."/>
            <person name="Adams C."/>
            <person name="Dobson A.D."/>
            <person name="O'Gara F."/>
        </authorList>
    </citation>
    <scope>NUCLEOTIDE SEQUENCE [LARGE SCALE GENOMIC DNA]</scope>
    <source>
        <strain evidence="2 3">Ad2</strain>
    </source>
</reference>
<dbReference type="Pfam" id="PF11306">
    <property type="entry name" value="DUF3108"/>
    <property type="match status" value="1"/>
</dbReference>
<evidence type="ECO:0000313" key="3">
    <source>
        <dbReference type="Proteomes" id="UP000076577"/>
    </source>
</evidence>
<evidence type="ECO:0000256" key="1">
    <source>
        <dbReference type="SAM" id="Phobius"/>
    </source>
</evidence>
<gene>
    <name evidence="2" type="ORF">PsAD2_03144</name>
</gene>
<feature type="transmembrane region" description="Helical" evidence="1">
    <location>
        <begin position="55"/>
        <end position="77"/>
    </location>
</feature>
<dbReference type="EMBL" id="LMCB01000034">
    <property type="protein sequence ID" value="KZL17277.1"/>
    <property type="molecule type" value="Genomic_DNA"/>
</dbReference>
<organism evidence="2 3">
    <name type="scientific">Pseudovibrio axinellae</name>
    <dbReference type="NCBI Taxonomy" id="989403"/>
    <lineage>
        <taxon>Bacteria</taxon>
        <taxon>Pseudomonadati</taxon>
        <taxon>Pseudomonadota</taxon>
        <taxon>Alphaproteobacteria</taxon>
        <taxon>Hyphomicrobiales</taxon>
        <taxon>Stappiaceae</taxon>
        <taxon>Pseudovibrio</taxon>
    </lineage>
</organism>
<dbReference type="PATRIC" id="fig|989403.3.peg.3368"/>
<dbReference type="STRING" id="989403.SAMN05421798_10274"/>
<keyword evidence="1" id="KW-0472">Membrane</keyword>
<keyword evidence="3" id="KW-1185">Reference proteome</keyword>
<dbReference type="InterPro" id="IPR021457">
    <property type="entry name" value="DUF3108"/>
</dbReference>
<dbReference type="Proteomes" id="UP000076577">
    <property type="component" value="Unassembled WGS sequence"/>
</dbReference>
<sequence length="376" mass="41897">MKIRRYHFRPCTEKLACYNEYSRFRQGFALYLPSRTAYFNQNCNKRTSLNHRVTLFMYVHVSTTLIFLFSFLSSQAVRRESLRLRRYSIVRVSFSKISDFLGKSSVIAIAALSFGTLSTAALGKTERLGGIYNISYAGFTVGKGSFSLILRDNAYSAKVGMEPAGIGTLFSTGKGGAQATGWLKGSRVLPSTYTMASRASNRDFYVNLDQGSGHVRTTQVTPQYKPSKTRIKVVGKHKLNAMDPLSAAIVRAPSRSKVLDPSVCDRKLPIYDGWARFNINMKFKEVREVSGKGYDGPVVVCTARWEPIAGHRPERRAVRYLANNSEIETWLAPIGNSRILIPYRVSIPTATGTLVLEAAELNMPQSSGLRKKTASR</sequence>